<dbReference type="SMART" id="SM00885">
    <property type="entry name" value="D5_N"/>
    <property type="match status" value="1"/>
</dbReference>
<dbReference type="PROSITE" id="PS51206">
    <property type="entry name" value="SF3_HELICASE_1"/>
    <property type="match status" value="1"/>
</dbReference>
<evidence type="ECO:0000256" key="4">
    <source>
        <dbReference type="ARBA" id="ARBA00022840"/>
    </source>
</evidence>
<dbReference type="InterPro" id="IPR014015">
    <property type="entry name" value="Helicase_SF3_DNA-vir"/>
</dbReference>
<dbReference type="InterPro" id="IPR027417">
    <property type="entry name" value="P-loop_NTPase"/>
</dbReference>
<evidence type="ECO:0000313" key="8">
    <source>
        <dbReference type="Proteomes" id="UP000069935"/>
    </source>
</evidence>
<protein>
    <recommendedName>
        <fullName evidence="6">SF3 helicase domain-containing protein</fullName>
    </recommendedName>
</protein>
<keyword evidence="4" id="KW-0067">ATP-binding</keyword>
<keyword evidence="8" id="KW-1185">Reference proteome</keyword>
<dbReference type="Pfam" id="PF03288">
    <property type="entry name" value="Pox_D5"/>
    <property type="match status" value="1"/>
</dbReference>
<dbReference type="GO" id="GO:0004386">
    <property type="term" value="F:helicase activity"/>
    <property type="evidence" value="ECO:0007669"/>
    <property type="project" value="UniProtKB-KW"/>
</dbReference>
<keyword evidence="3" id="KW-0347">Helicase</keyword>
<dbReference type="InterPro" id="IPR004968">
    <property type="entry name" value="DNA_primase/NTPase_C"/>
</dbReference>
<keyword evidence="1" id="KW-0547">Nucleotide-binding</keyword>
<dbReference type="SUPFAM" id="SSF52540">
    <property type="entry name" value="P-loop containing nucleoside triphosphate hydrolases"/>
    <property type="match status" value="1"/>
</dbReference>
<dbReference type="InterPro" id="IPR051620">
    <property type="entry name" value="ORF904-like_C"/>
</dbReference>
<dbReference type="Pfam" id="PF08706">
    <property type="entry name" value="D5_N"/>
    <property type="match status" value="1"/>
</dbReference>
<dbReference type="PANTHER" id="PTHR35372:SF2">
    <property type="entry name" value="SF3 HELICASE DOMAIN-CONTAINING PROTEIN"/>
    <property type="match status" value="1"/>
</dbReference>
<dbReference type="InterPro" id="IPR014818">
    <property type="entry name" value="Phage/plasmid_primase_P4_C"/>
</dbReference>
<proteinExistence type="predicted"/>
<dbReference type="RefSeq" id="WP_045585109.1">
    <property type="nucleotide sequence ID" value="NZ_CP012406.1"/>
</dbReference>
<evidence type="ECO:0000313" key="7">
    <source>
        <dbReference type="EMBL" id="ALG75160.1"/>
    </source>
</evidence>
<dbReference type="GO" id="GO:0016787">
    <property type="term" value="F:hydrolase activity"/>
    <property type="evidence" value="ECO:0007669"/>
    <property type="project" value="UniProtKB-KW"/>
</dbReference>
<reference evidence="7 8" key="2">
    <citation type="journal article" date="2016" name="Genome Announc.">
        <title>Complete Genome Sequence of a Strain of Azospirillum thiophilum Isolated from a Sulfide Spring.</title>
        <authorList>
            <person name="Fomenkov A."/>
            <person name="Vincze T."/>
            <person name="Grabovich M."/>
            <person name="Anton B.P."/>
            <person name="Dubinina G."/>
            <person name="Orlova M."/>
            <person name="Belousova E."/>
            <person name="Roberts R.J."/>
        </authorList>
    </citation>
    <scope>NUCLEOTIDE SEQUENCE [LARGE SCALE GENOMIC DNA]</scope>
    <source>
        <strain evidence="7 8">BV-S</strain>
    </source>
</reference>
<sequence length="548" mass="61179">MPDDGAKIVPADQPDALEDLRQHIDGAVAVDAGTGGSGVAQPPDDDDGEPPPDRELATYDKSDKGNGERLIQRFGRALVFVDQNGWAVWDGKRFAYELGEGEATKLCHRMVEKLRDELKELRDLGPPPAPPTETEEPDPAIQGKMRLERIKEWERGLRAFEAFAVKSGDTPKVKGALEQARPYLAKPTRAMDGHPWLMTLDNGTLDLRQKPDSRAQMRLGGFRKANLITRLAGAAFNPDAKCPQFDRFINRILPDEEVRTFVQKLFGYCLTGDTSEQIFVIFYGEGKNGKSKLVDVMRHIFGDYAATIPVAVFLDGKDKKADGPKPSLAKLPGVRLVLMNEPDKGEALSEGLVKEVTGGEPIETRKLNKDPFEYRPEFTPVMVTNHKPIIRGQDIGIWRRVILVPFEVFIPPDERDPNILDKLVAEKDGVFQWLLDGLWLWLEEGLDPPAKILAAVEEYKRDQDPLGDFLEAETARMQGKRVTATALYEAYTKWCERNAVEPLKQNGFGRKMKDRGLRTIKSCGINEYLGLCLLDGLPQTAAPPPPDF</sequence>
<evidence type="ECO:0000256" key="5">
    <source>
        <dbReference type="SAM" id="MobiDB-lite"/>
    </source>
</evidence>
<dbReference type="GO" id="GO:0005524">
    <property type="term" value="F:ATP binding"/>
    <property type="evidence" value="ECO:0007669"/>
    <property type="project" value="UniProtKB-KW"/>
</dbReference>
<dbReference type="InterPro" id="IPR045455">
    <property type="entry name" value="NrS-1_pol-like_helicase"/>
</dbReference>
<organism evidence="7 8">
    <name type="scientific">Azospirillum thiophilum</name>
    <dbReference type="NCBI Taxonomy" id="528244"/>
    <lineage>
        <taxon>Bacteria</taxon>
        <taxon>Pseudomonadati</taxon>
        <taxon>Pseudomonadota</taxon>
        <taxon>Alphaproteobacteria</taxon>
        <taxon>Rhodospirillales</taxon>
        <taxon>Azospirillaceae</taxon>
        <taxon>Azospirillum</taxon>
    </lineage>
</organism>
<feature type="region of interest" description="Disordered" evidence="5">
    <location>
        <begin position="30"/>
        <end position="65"/>
    </location>
</feature>
<dbReference type="InterPro" id="IPR006500">
    <property type="entry name" value="Helicase_put_C_phage/plasmid"/>
</dbReference>
<dbReference type="EMBL" id="CP012406">
    <property type="protein sequence ID" value="ALG75160.1"/>
    <property type="molecule type" value="Genomic_DNA"/>
</dbReference>
<accession>A0AAC8ZW95</accession>
<dbReference type="PANTHER" id="PTHR35372">
    <property type="entry name" value="ATP BINDING PROTEIN-RELATED"/>
    <property type="match status" value="1"/>
</dbReference>
<evidence type="ECO:0000259" key="6">
    <source>
        <dbReference type="PROSITE" id="PS51206"/>
    </source>
</evidence>
<evidence type="ECO:0000256" key="1">
    <source>
        <dbReference type="ARBA" id="ARBA00022741"/>
    </source>
</evidence>
<reference evidence="8" key="1">
    <citation type="submission" date="2015-08" db="EMBL/GenBank/DDBJ databases">
        <title>Complete Genome Sequence of Azospirillum thiophilum BV-S.</title>
        <authorList>
            <person name="Fomenkov A."/>
            <person name="Vincze T."/>
            <person name="Grabovich M."/>
            <person name="Dubinina G."/>
            <person name="Orlova M."/>
            <person name="Belousova E."/>
            <person name="Roberts R.J."/>
        </authorList>
    </citation>
    <scope>NUCLEOTIDE SEQUENCE [LARGE SCALE GENOMIC DNA]</scope>
    <source>
        <strain evidence="8">BV-S</strain>
    </source>
</reference>
<dbReference type="AlphaFoldDB" id="A0AAC8ZW95"/>
<dbReference type="KEGG" id="ati:AL072_29930"/>
<evidence type="ECO:0000256" key="2">
    <source>
        <dbReference type="ARBA" id="ARBA00022801"/>
    </source>
</evidence>
<name>A0AAC8ZW95_9PROT</name>
<dbReference type="NCBIfam" id="TIGR01613">
    <property type="entry name" value="primase_Cterm"/>
    <property type="match status" value="1"/>
</dbReference>
<dbReference type="Gene3D" id="3.40.50.300">
    <property type="entry name" value="P-loop containing nucleotide triphosphate hydrolases"/>
    <property type="match status" value="1"/>
</dbReference>
<evidence type="ECO:0000256" key="3">
    <source>
        <dbReference type="ARBA" id="ARBA00022806"/>
    </source>
</evidence>
<feature type="domain" description="SF3 helicase" evidence="6">
    <location>
        <begin position="257"/>
        <end position="419"/>
    </location>
</feature>
<gene>
    <name evidence="7" type="ORF">AL072_29930</name>
</gene>
<dbReference type="Proteomes" id="UP000069935">
    <property type="component" value="Chromosome 6"/>
</dbReference>
<feature type="compositionally biased region" description="Basic and acidic residues" evidence="5">
    <location>
        <begin position="51"/>
        <end position="65"/>
    </location>
</feature>
<dbReference type="Pfam" id="PF19263">
    <property type="entry name" value="DUF5906"/>
    <property type="match status" value="1"/>
</dbReference>
<keyword evidence="2" id="KW-0378">Hydrolase</keyword>